<dbReference type="GO" id="GO:0030245">
    <property type="term" value="P:cellulose catabolic process"/>
    <property type="evidence" value="ECO:0007669"/>
    <property type="project" value="UniProtKB-UniRule"/>
</dbReference>
<feature type="domain" description="Auxiliary Activity family 9 catalytic" evidence="7">
    <location>
        <begin position="22"/>
        <end position="245"/>
    </location>
</feature>
<evidence type="ECO:0000256" key="2">
    <source>
        <dbReference type="ARBA" id="ARBA00004613"/>
    </source>
</evidence>
<protein>
    <recommendedName>
        <fullName evidence="5">AA9 family lytic polysaccharide monooxygenase</fullName>
        <ecNumber evidence="5">1.14.99.56</ecNumber>
    </recommendedName>
    <alternativeName>
        <fullName evidence="5">Endo-beta-1,4-glucanase</fullName>
    </alternativeName>
    <alternativeName>
        <fullName evidence="5">Glycosyl hydrolase 61 family protein</fullName>
    </alternativeName>
</protein>
<comment type="domain">
    <text evidence="5">Has a modular structure: an endo-beta-1,4-glucanase catalytic module at the N-terminus, a linker rich in serines and threonines, and a C-terminal carbohydrate-binding module (CBM).</text>
</comment>
<dbReference type="InterPro" id="IPR005103">
    <property type="entry name" value="AA9_LPMO"/>
</dbReference>
<evidence type="ECO:0000259" key="7">
    <source>
        <dbReference type="Pfam" id="PF03443"/>
    </source>
</evidence>
<accession>A0A9P4GTW2</accession>
<evidence type="ECO:0000256" key="5">
    <source>
        <dbReference type="RuleBase" id="RU368122"/>
    </source>
</evidence>
<dbReference type="EC" id="1.14.99.56" evidence="5"/>
<evidence type="ECO:0000256" key="4">
    <source>
        <dbReference type="ARBA" id="ARBA00023157"/>
    </source>
</evidence>
<comment type="cofactor">
    <cofactor evidence="1">
        <name>Cu(2+)</name>
        <dbReference type="ChEBI" id="CHEBI:29036"/>
    </cofactor>
</comment>
<name>A0A9P4GTW2_9PLEO</name>
<dbReference type="Gene3D" id="2.70.50.70">
    <property type="match status" value="1"/>
</dbReference>
<dbReference type="PANTHER" id="PTHR33353:SF19">
    <property type="entry name" value="GLYCOSYLHYDROLASE FAMILY 61-8 PROTEIN"/>
    <property type="match status" value="1"/>
</dbReference>
<dbReference type="Pfam" id="PF03443">
    <property type="entry name" value="AA9"/>
    <property type="match status" value="1"/>
</dbReference>
<gene>
    <name evidence="8" type="ORF">K460DRAFT_329454</name>
</gene>
<proteinExistence type="predicted"/>
<dbReference type="CDD" id="cd21175">
    <property type="entry name" value="LPMO_AA9"/>
    <property type="match status" value="1"/>
</dbReference>
<comment type="caution">
    <text evidence="8">The sequence shown here is derived from an EMBL/GenBank/DDBJ whole genome shotgun (WGS) entry which is preliminary data.</text>
</comment>
<keyword evidence="5" id="KW-0624">Polysaccharide degradation</keyword>
<sequence>MWQTLIPIPFLLPYLFHQASAHGGALNYTVGDTWYPGYDPYGDQTMQDGADWMVQRKWITNDPIFETTNASLSCNTPGNPAKSYVPITAGQNITAVYAYWVHTVGPMIAWLAYCANDSNDCRTFNSSTASWFKIGQKGLLEGTIEEGTWFQKAFSKWDGSPSLWSETVPSSLRPGKYLVRHEIISLHSANKPQFYPECAHLDIKGDGHAFPSKEYLVQIPGVWSMDQPEINIDIYKPEVSKKTEYKIPGPAVWTGLS</sequence>
<dbReference type="PANTHER" id="PTHR33353">
    <property type="entry name" value="PUTATIVE (AFU_ORTHOLOGUE AFUA_1G12560)-RELATED"/>
    <property type="match status" value="1"/>
</dbReference>
<comment type="catalytic activity">
    <reaction evidence="5">
        <text>[(1-&gt;4)-beta-D-glucosyl]n+m + reduced acceptor + O2 = 4-dehydro-beta-D-glucosyl-[(1-&gt;4)-beta-D-glucosyl]n-1 + [(1-&gt;4)-beta-D-glucosyl]m + acceptor + H2O.</text>
        <dbReference type="EC" id="1.14.99.56"/>
    </reaction>
</comment>
<comment type="function">
    <text evidence="5">Lytic polysaccharide monooxygenase (LMPO) that depolymerizes crystalline and amorphous polysaccharides via the oxidation of scissile alpha- or beta-(1-4)-glycosidic bonds, yielding C1 and/or C4 oxidation products. Catalysis by LPMOs requires the reduction of the active-site copper from Cu(II) to Cu(I) by a reducing agent and H(2)O(2) or O(2) as a cosubstrate.</text>
</comment>
<keyword evidence="5" id="KW-0136">Cellulose degradation</keyword>
<keyword evidence="3 5" id="KW-0964">Secreted</keyword>
<keyword evidence="6" id="KW-0732">Signal</keyword>
<keyword evidence="4 5" id="KW-1015">Disulfide bond</keyword>
<dbReference type="GO" id="GO:0004497">
    <property type="term" value="F:monooxygenase activity"/>
    <property type="evidence" value="ECO:0007669"/>
    <property type="project" value="UniProtKB-KW"/>
</dbReference>
<dbReference type="GeneID" id="63847994"/>
<comment type="subcellular location">
    <subcellularLocation>
        <location evidence="2 5">Secreted</location>
    </subcellularLocation>
</comment>
<evidence type="ECO:0000256" key="3">
    <source>
        <dbReference type="ARBA" id="ARBA00022525"/>
    </source>
</evidence>
<evidence type="ECO:0000313" key="8">
    <source>
        <dbReference type="EMBL" id="KAF1851416.1"/>
    </source>
</evidence>
<feature type="chain" id="PRO_5040178021" description="AA9 family lytic polysaccharide monooxygenase" evidence="6">
    <location>
        <begin position="22"/>
        <end position="257"/>
    </location>
</feature>
<reference evidence="8" key="1">
    <citation type="submission" date="2020-01" db="EMBL/GenBank/DDBJ databases">
        <authorList>
            <consortium name="DOE Joint Genome Institute"/>
            <person name="Haridas S."/>
            <person name="Albert R."/>
            <person name="Binder M."/>
            <person name="Bloem J."/>
            <person name="Labutti K."/>
            <person name="Salamov A."/>
            <person name="Andreopoulos B."/>
            <person name="Baker S.E."/>
            <person name="Barry K."/>
            <person name="Bills G."/>
            <person name="Bluhm B.H."/>
            <person name="Cannon C."/>
            <person name="Castanera R."/>
            <person name="Culley D.E."/>
            <person name="Daum C."/>
            <person name="Ezra D."/>
            <person name="Gonzalez J.B."/>
            <person name="Henrissat B."/>
            <person name="Kuo A."/>
            <person name="Liang C."/>
            <person name="Lipzen A."/>
            <person name="Lutzoni F."/>
            <person name="Magnuson J."/>
            <person name="Mondo S."/>
            <person name="Nolan M."/>
            <person name="Ohm R."/>
            <person name="Pangilinan J."/>
            <person name="Park H.-J."/>
            <person name="Ramirez L."/>
            <person name="Alfaro M."/>
            <person name="Sun H."/>
            <person name="Tritt A."/>
            <person name="Yoshinaga Y."/>
            <person name="Zwiers L.-H."/>
            <person name="Turgeon B.G."/>
            <person name="Goodwin S.B."/>
            <person name="Spatafora J.W."/>
            <person name="Crous P.W."/>
            <person name="Grigoriev I.V."/>
        </authorList>
    </citation>
    <scope>NUCLEOTIDE SEQUENCE</scope>
    <source>
        <strain evidence="8">CBS 394.84</strain>
    </source>
</reference>
<dbReference type="RefSeq" id="XP_040793979.1">
    <property type="nucleotide sequence ID" value="XM_040930742.1"/>
</dbReference>
<keyword evidence="8" id="KW-0503">Monooxygenase</keyword>
<dbReference type="GO" id="GO:0008810">
    <property type="term" value="F:cellulase activity"/>
    <property type="evidence" value="ECO:0007669"/>
    <property type="project" value="UniProtKB-UniRule"/>
</dbReference>
<dbReference type="Proteomes" id="UP000800039">
    <property type="component" value="Unassembled WGS sequence"/>
</dbReference>
<evidence type="ECO:0000256" key="6">
    <source>
        <dbReference type="SAM" id="SignalP"/>
    </source>
</evidence>
<dbReference type="OrthoDB" id="4849160at2759"/>
<keyword evidence="8" id="KW-0560">Oxidoreductase</keyword>
<evidence type="ECO:0000256" key="1">
    <source>
        <dbReference type="ARBA" id="ARBA00001973"/>
    </source>
</evidence>
<dbReference type="AlphaFoldDB" id="A0A9P4GTW2"/>
<keyword evidence="9" id="KW-1185">Reference proteome</keyword>
<dbReference type="EMBL" id="ML976614">
    <property type="protein sequence ID" value="KAF1851416.1"/>
    <property type="molecule type" value="Genomic_DNA"/>
</dbReference>
<dbReference type="GO" id="GO:0030248">
    <property type="term" value="F:cellulose binding"/>
    <property type="evidence" value="ECO:0007669"/>
    <property type="project" value="UniProtKB-UniRule"/>
</dbReference>
<dbReference type="InterPro" id="IPR049892">
    <property type="entry name" value="AA9"/>
</dbReference>
<dbReference type="GO" id="GO:0005576">
    <property type="term" value="C:extracellular region"/>
    <property type="evidence" value="ECO:0007669"/>
    <property type="project" value="UniProtKB-SubCell"/>
</dbReference>
<organism evidence="8 9">
    <name type="scientific">Cucurbitaria berberidis CBS 394.84</name>
    <dbReference type="NCBI Taxonomy" id="1168544"/>
    <lineage>
        <taxon>Eukaryota</taxon>
        <taxon>Fungi</taxon>
        <taxon>Dikarya</taxon>
        <taxon>Ascomycota</taxon>
        <taxon>Pezizomycotina</taxon>
        <taxon>Dothideomycetes</taxon>
        <taxon>Pleosporomycetidae</taxon>
        <taxon>Pleosporales</taxon>
        <taxon>Pleosporineae</taxon>
        <taxon>Cucurbitariaceae</taxon>
        <taxon>Cucurbitaria</taxon>
    </lineage>
</organism>
<keyword evidence="5" id="KW-0119">Carbohydrate metabolism</keyword>
<evidence type="ECO:0000313" key="9">
    <source>
        <dbReference type="Proteomes" id="UP000800039"/>
    </source>
</evidence>
<feature type="signal peptide" evidence="6">
    <location>
        <begin position="1"/>
        <end position="21"/>
    </location>
</feature>